<evidence type="ECO:0000313" key="3">
    <source>
        <dbReference type="Proteomes" id="UP000245764"/>
    </source>
</evidence>
<protein>
    <submittedName>
        <fullName evidence="2">Uncharacterized protein</fullName>
    </submittedName>
</protein>
<feature type="compositionally biased region" description="Polar residues" evidence="1">
    <location>
        <begin position="1"/>
        <end position="29"/>
    </location>
</feature>
<evidence type="ECO:0000256" key="1">
    <source>
        <dbReference type="SAM" id="MobiDB-lite"/>
    </source>
</evidence>
<reference evidence="3" key="1">
    <citation type="submission" date="2017-05" db="EMBL/GenBank/DDBJ databases">
        <authorList>
            <person name="Song R."/>
            <person name="Chenine A.L."/>
            <person name="Ruprecht R.M."/>
        </authorList>
    </citation>
    <scope>NUCLEOTIDE SEQUENCE [LARGE SCALE GENOMIC DNA]</scope>
</reference>
<dbReference type="AlphaFoldDB" id="A0A2H1G3N1"/>
<dbReference type="EMBL" id="LT854255">
    <property type="protein sequence ID" value="SMR48175.1"/>
    <property type="molecule type" value="Genomic_DNA"/>
</dbReference>
<name>A0A2H1G3N1_ZYMTR</name>
<accession>A0A2H1G3N1</accession>
<feature type="region of interest" description="Disordered" evidence="1">
    <location>
        <begin position="1"/>
        <end position="94"/>
    </location>
</feature>
<gene>
    <name evidence="2" type="ORF">ZT1E4_G3564</name>
</gene>
<proteinExistence type="predicted"/>
<evidence type="ECO:0000313" key="2">
    <source>
        <dbReference type="EMBL" id="SMR48175.1"/>
    </source>
</evidence>
<sequence>MSPTTSNTTFSSDETSSLEAQAQPSQHTAFPTHKATPLEITTSLLEQETGDVASNEAQAQPMEHAPATQSEVKTGTVKAKEADSTEEAGSWTSA</sequence>
<organism evidence="2 3">
    <name type="scientific">Zymoseptoria tritici ST99CH_1E4</name>
    <dbReference type="NCBI Taxonomy" id="1276532"/>
    <lineage>
        <taxon>Eukaryota</taxon>
        <taxon>Fungi</taxon>
        <taxon>Dikarya</taxon>
        <taxon>Ascomycota</taxon>
        <taxon>Pezizomycotina</taxon>
        <taxon>Dothideomycetes</taxon>
        <taxon>Dothideomycetidae</taxon>
        <taxon>Mycosphaerellales</taxon>
        <taxon>Mycosphaerellaceae</taxon>
        <taxon>Zymoseptoria</taxon>
    </lineage>
</organism>
<dbReference type="Proteomes" id="UP000245764">
    <property type="component" value="Chromosome 3"/>
</dbReference>